<gene>
    <name evidence="1" type="ORF">H103_05492</name>
</gene>
<reference evidence="1" key="1">
    <citation type="submission" date="2014-02" db="EMBL/GenBank/DDBJ databases">
        <title>The Genome Sequence of Trichophyton rubrum (morphotype fischeri) CBS 288.86.</title>
        <authorList>
            <consortium name="The Broad Institute Genomics Platform"/>
            <person name="Cuomo C.A."/>
            <person name="White T.C."/>
            <person name="Graser Y."/>
            <person name="Martinez-Rossi N."/>
            <person name="Heitman J."/>
            <person name="Young S.K."/>
            <person name="Zeng Q."/>
            <person name="Gargeya S."/>
            <person name="Abouelleil A."/>
            <person name="Alvarado L."/>
            <person name="Chapman S.B."/>
            <person name="Gainer-Dewar J."/>
            <person name="Goldberg J."/>
            <person name="Griggs A."/>
            <person name="Gujja S."/>
            <person name="Hansen M."/>
            <person name="Howarth C."/>
            <person name="Imamovic A."/>
            <person name="Larimer J."/>
            <person name="Martinez D."/>
            <person name="Murphy C."/>
            <person name="Pearson M.D."/>
            <person name="Persinoti G."/>
            <person name="Poon T."/>
            <person name="Priest M."/>
            <person name="Roberts A.D."/>
            <person name="Saif S."/>
            <person name="Shea T.D."/>
            <person name="Sykes S.N."/>
            <person name="Wortman J."/>
            <person name="Nusbaum C."/>
            <person name="Birren B."/>
        </authorList>
    </citation>
    <scope>NUCLEOTIDE SEQUENCE [LARGE SCALE GENOMIC DNA]</scope>
    <source>
        <strain evidence="1">CBS 288.86</strain>
    </source>
</reference>
<organism evidence="1">
    <name type="scientific">Trichophyton rubrum CBS 288.86</name>
    <dbReference type="NCBI Taxonomy" id="1215330"/>
    <lineage>
        <taxon>Eukaryota</taxon>
        <taxon>Fungi</taxon>
        <taxon>Dikarya</taxon>
        <taxon>Ascomycota</taxon>
        <taxon>Pezizomycotina</taxon>
        <taxon>Eurotiomycetes</taxon>
        <taxon>Eurotiomycetidae</taxon>
        <taxon>Onygenales</taxon>
        <taxon>Arthrodermataceae</taxon>
        <taxon>Trichophyton</taxon>
    </lineage>
</organism>
<dbReference type="AlphaFoldDB" id="A0A022VYZ8"/>
<protein>
    <submittedName>
        <fullName evidence="1">Uncharacterized protein</fullName>
    </submittedName>
</protein>
<name>A0A022VYZ8_TRIRU</name>
<dbReference type="Proteomes" id="UP000023758">
    <property type="component" value="Unassembled WGS sequence"/>
</dbReference>
<sequence length="51" mass="5401">MEPLRDASLRVGESAILDPVGGRAAGILLLSRSSFRLRNAAGWLPPSKAAR</sequence>
<dbReference type="EMBL" id="KK207872">
    <property type="protein sequence ID" value="EZF51281.1"/>
    <property type="molecule type" value="Genomic_DNA"/>
</dbReference>
<dbReference type="HOGENOM" id="CLU_3108128_0_0_1"/>
<proteinExistence type="predicted"/>
<evidence type="ECO:0000313" key="1">
    <source>
        <dbReference type="EMBL" id="EZF51281.1"/>
    </source>
</evidence>
<accession>A0A022VYZ8</accession>